<organism evidence="1 2">
    <name type="scientific">Pseudonocardia xinjiangensis</name>
    <dbReference type="NCBI Taxonomy" id="75289"/>
    <lineage>
        <taxon>Bacteria</taxon>
        <taxon>Bacillati</taxon>
        <taxon>Actinomycetota</taxon>
        <taxon>Actinomycetes</taxon>
        <taxon>Pseudonocardiales</taxon>
        <taxon>Pseudonocardiaceae</taxon>
        <taxon>Pseudonocardia</taxon>
    </lineage>
</organism>
<dbReference type="Proteomes" id="UP001296706">
    <property type="component" value="Unassembled WGS sequence"/>
</dbReference>
<dbReference type="EMBL" id="JAAXKY010000085">
    <property type="protein sequence ID" value="NMH80015.1"/>
    <property type="molecule type" value="Genomic_DNA"/>
</dbReference>
<protein>
    <submittedName>
        <fullName evidence="1">Uncharacterized protein</fullName>
    </submittedName>
</protein>
<reference evidence="1 2" key="1">
    <citation type="submission" date="2020-04" db="EMBL/GenBank/DDBJ databases">
        <authorList>
            <person name="Klaysubun C."/>
            <person name="Duangmal K."/>
            <person name="Lipun K."/>
        </authorList>
    </citation>
    <scope>NUCLEOTIDE SEQUENCE [LARGE SCALE GENOMIC DNA]</scope>
    <source>
        <strain evidence="1 2">JCM 11839</strain>
    </source>
</reference>
<accession>A0ABX1RLN9</accession>
<sequence length="84" mass="8947">MDDPEPFRADVAYIACHVRDGQVITHIAGVHALGSVGAAHYLSKHVAELCAEMGEKPFSMAVAAELDCLTPKVTAVSASRRAWV</sequence>
<keyword evidence="2" id="KW-1185">Reference proteome</keyword>
<evidence type="ECO:0000313" key="2">
    <source>
        <dbReference type="Proteomes" id="UP001296706"/>
    </source>
</evidence>
<evidence type="ECO:0000313" key="1">
    <source>
        <dbReference type="EMBL" id="NMH80015.1"/>
    </source>
</evidence>
<comment type="caution">
    <text evidence="1">The sequence shown here is derived from an EMBL/GenBank/DDBJ whole genome shotgun (WGS) entry which is preliminary data.</text>
</comment>
<dbReference type="RefSeq" id="WP_169398077.1">
    <property type="nucleotide sequence ID" value="NZ_BAAAJH010000001.1"/>
</dbReference>
<name>A0ABX1RLN9_9PSEU</name>
<proteinExistence type="predicted"/>
<gene>
    <name evidence="1" type="ORF">HF577_23345</name>
</gene>